<dbReference type="Pfam" id="PF12322">
    <property type="entry name" value="T4_baseplate"/>
    <property type="match status" value="1"/>
</dbReference>
<sequence>MALPVNTTPIYTLTIPSTQQTVKFRPFRVKQEKALLIAQQSEDVHVMMDTLKVVISECVIDSVDTDNMPSFDAEYIFAQIRAKSVGEIVELFFLCNDDHGADNDKAKVRMSFDLTQLKVFTPEGHVKTIPLFDDVGVIMKYPTLDVLKRIHEMDETDIDAMIDITADCIESIYNTDEIFLGSETSKTELIQFLDNLESGQFSLIQNFFNTMPRIKQEIDYNCPVCDKAYHTTLEGINSFF</sequence>
<gene>
    <name evidence="1" type="ORF">UFOVP58_161</name>
</gene>
<reference evidence="1" key="1">
    <citation type="submission" date="2020-04" db="EMBL/GenBank/DDBJ databases">
        <authorList>
            <person name="Chiriac C."/>
            <person name="Salcher M."/>
            <person name="Ghai R."/>
            <person name="Kavagutti S V."/>
        </authorList>
    </citation>
    <scope>NUCLEOTIDE SEQUENCE</scope>
</reference>
<evidence type="ECO:0000313" key="1">
    <source>
        <dbReference type="EMBL" id="CAB4125527.1"/>
    </source>
</evidence>
<dbReference type="EMBL" id="LR796186">
    <property type="protein sequence ID" value="CAB4125527.1"/>
    <property type="molecule type" value="Genomic_DNA"/>
</dbReference>
<accession>A0A6J5KWX9</accession>
<protein>
    <submittedName>
        <fullName evidence="1">Baseplate hub assembly protein, bacteriophage T4-like</fullName>
    </submittedName>
</protein>
<proteinExistence type="predicted"/>
<organism evidence="1">
    <name type="scientific">uncultured Caudovirales phage</name>
    <dbReference type="NCBI Taxonomy" id="2100421"/>
    <lineage>
        <taxon>Viruses</taxon>
        <taxon>Duplodnaviria</taxon>
        <taxon>Heunggongvirae</taxon>
        <taxon>Uroviricota</taxon>
        <taxon>Caudoviricetes</taxon>
        <taxon>Peduoviridae</taxon>
        <taxon>Maltschvirus</taxon>
        <taxon>Maltschvirus maltsch</taxon>
    </lineage>
</organism>
<name>A0A6J5KWX9_9CAUD</name>
<dbReference type="InterPro" id="IPR024364">
    <property type="entry name" value="Baseplate_phage_T4-like"/>
</dbReference>